<dbReference type="PANTHER" id="PTHR42781">
    <property type="entry name" value="SPERMIDINE/PUTRESCINE IMPORT ATP-BINDING PROTEIN POTA"/>
    <property type="match status" value="1"/>
</dbReference>
<dbReference type="EMBL" id="AGYR01000005">
    <property type="protein sequence ID" value="ENZ19192.1"/>
    <property type="molecule type" value="Genomic_DNA"/>
</dbReference>
<evidence type="ECO:0000313" key="5">
    <source>
        <dbReference type="EMBL" id="ENZ19192.1"/>
    </source>
</evidence>
<evidence type="ECO:0000256" key="2">
    <source>
        <dbReference type="ARBA" id="ARBA00022741"/>
    </source>
</evidence>
<evidence type="ECO:0000313" key="6">
    <source>
        <dbReference type="Proteomes" id="UP000013085"/>
    </source>
</evidence>
<dbReference type="InterPro" id="IPR003593">
    <property type="entry name" value="AAA+_ATPase"/>
</dbReference>
<dbReference type="Pfam" id="PF00005">
    <property type="entry name" value="ABC_tran"/>
    <property type="match status" value="1"/>
</dbReference>
<dbReference type="SMART" id="SM00382">
    <property type="entry name" value="AAA"/>
    <property type="match status" value="1"/>
</dbReference>
<dbReference type="GO" id="GO:0005524">
    <property type="term" value="F:ATP binding"/>
    <property type="evidence" value="ECO:0007669"/>
    <property type="project" value="UniProtKB-KW"/>
</dbReference>
<dbReference type="InterPro" id="IPR050093">
    <property type="entry name" value="ABC_SmlMolc_Importer"/>
</dbReference>
<evidence type="ECO:0000256" key="3">
    <source>
        <dbReference type="ARBA" id="ARBA00022840"/>
    </source>
</evidence>
<dbReference type="InterPro" id="IPR027417">
    <property type="entry name" value="P-loop_NTPase"/>
</dbReference>
<organism evidence="5 6">
    <name type="scientific">[Clostridium] clostridioforme 90A8</name>
    <dbReference type="NCBI Taxonomy" id="999408"/>
    <lineage>
        <taxon>Bacteria</taxon>
        <taxon>Bacillati</taxon>
        <taxon>Bacillota</taxon>
        <taxon>Clostridia</taxon>
        <taxon>Lachnospirales</taxon>
        <taxon>Lachnospiraceae</taxon>
        <taxon>Enterocloster</taxon>
    </lineage>
</organism>
<dbReference type="HOGENOM" id="CLU_000604_1_22_9"/>
<dbReference type="SUPFAM" id="SSF52540">
    <property type="entry name" value="P-loop containing nucleoside triphosphate hydrolases"/>
    <property type="match status" value="1"/>
</dbReference>
<dbReference type="InterPro" id="IPR003439">
    <property type="entry name" value="ABC_transporter-like_ATP-bd"/>
</dbReference>
<evidence type="ECO:0000259" key="4">
    <source>
        <dbReference type="PROSITE" id="PS50893"/>
    </source>
</evidence>
<keyword evidence="1" id="KW-0813">Transport</keyword>
<dbReference type="RefSeq" id="WP_002586690.1">
    <property type="nucleotide sequence ID" value="NZ_KB850987.1"/>
</dbReference>
<gene>
    <name evidence="5" type="ORF">HMPREF1090_00576</name>
</gene>
<evidence type="ECO:0000256" key="1">
    <source>
        <dbReference type="ARBA" id="ARBA00022448"/>
    </source>
</evidence>
<proteinExistence type="predicted"/>
<dbReference type="PATRIC" id="fig|999408.3.peg.616"/>
<dbReference type="Proteomes" id="UP000013085">
    <property type="component" value="Unassembled WGS sequence"/>
</dbReference>
<protein>
    <submittedName>
        <fullName evidence="5">Molybdate ABC transporter ATP-binding protein</fullName>
    </submittedName>
</protein>
<dbReference type="Gene3D" id="3.40.50.300">
    <property type="entry name" value="P-loop containing nucleotide triphosphate hydrolases"/>
    <property type="match status" value="1"/>
</dbReference>
<dbReference type="PANTHER" id="PTHR42781:SF4">
    <property type="entry name" value="SPERMIDINE_PUTRESCINE IMPORT ATP-BINDING PROTEIN POTA"/>
    <property type="match status" value="1"/>
</dbReference>
<dbReference type="AlphaFoldDB" id="A0A0E2HGA9"/>
<keyword evidence="2" id="KW-0547">Nucleotide-binding</keyword>
<keyword evidence="3 5" id="KW-0067">ATP-binding</keyword>
<dbReference type="PROSITE" id="PS50893">
    <property type="entry name" value="ABC_TRANSPORTER_2"/>
    <property type="match status" value="1"/>
</dbReference>
<dbReference type="GeneID" id="57962558"/>
<sequence length="252" mass="27978">MNQIVINNFSVKRGSFTLSPISLTIQKGEIFAILGRTGSGKTVLLEAISGLFPGDTGSILFDGIDIRDIPPGQRKLGLVYQDYGLFPHMKVKENISYGLKMHGYSKKEQDSRAQELMEMLSISHIRDQYPGTLSGGESQRTALARALAPAPQVLLLDEPFSALDPATRQSLYQELRRIHRHFGCTIIFVTHDFLEARTLAGRAAILLEGELKTVTDTSKLINGHFSAEVEGFLGRNQIITAPERQKEKRIVQ</sequence>
<accession>A0A0E2HGA9</accession>
<reference evidence="5 6" key="1">
    <citation type="submission" date="2013-01" db="EMBL/GenBank/DDBJ databases">
        <title>The Genome Sequence of Clostridium clostridioforme 90A8.</title>
        <authorList>
            <consortium name="The Broad Institute Genome Sequencing Platform"/>
            <person name="Earl A."/>
            <person name="Ward D."/>
            <person name="Feldgarden M."/>
            <person name="Gevers D."/>
            <person name="Courvalin P."/>
            <person name="Lambert T."/>
            <person name="Walker B."/>
            <person name="Young S.K."/>
            <person name="Zeng Q."/>
            <person name="Gargeya S."/>
            <person name="Fitzgerald M."/>
            <person name="Haas B."/>
            <person name="Abouelleil A."/>
            <person name="Alvarado L."/>
            <person name="Arachchi H.M."/>
            <person name="Berlin A.M."/>
            <person name="Chapman S.B."/>
            <person name="Dewar J."/>
            <person name="Goldberg J."/>
            <person name="Griggs A."/>
            <person name="Gujja S."/>
            <person name="Hansen M."/>
            <person name="Howarth C."/>
            <person name="Imamovic A."/>
            <person name="Larimer J."/>
            <person name="McCowan C."/>
            <person name="Murphy C."/>
            <person name="Neiman D."/>
            <person name="Pearson M."/>
            <person name="Priest M."/>
            <person name="Roberts A."/>
            <person name="Saif S."/>
            <person name="Shea T."/>
            <person name="Sisk P."/>
            <person name="Sykes S."/>
            <person name="Wortman J."/>
            <person name="Nusbaum C."/>
            <person name="Birren B."/>
        </authorList>
    </citation>
    <scope>NUCLEOTIDE SEQUENCE [LARGE SCALE GENOMIC DNA]</scope>
    <source>
        <strain evidence="5 6">90A8</strain>
    </source>
</reference>
<comment type="caution">
    <text evidence="5">The sequence shown here is derived from an EMBL/GenBank/DDBJ whole genome shotgun (WGS) entry which is preliminary data.</text>
</comment>
<feature type="domain" description="ABC transporter" evidence="4">
    <location>
        <begin position="1"/>
        <end position="233"/>
    </location>
</feature>
<dbReference type="GO" id="GO:0016887">
    <property type="term" value="F:ATP hydrolysis activity"/>
    <property type="evidence" value="ECO:0007669"/>
    <property type="project" value="InterPro"/>
</dbReference>
<name>A0A0E2HGA9_9FIRM</name>